<accession>A0A6A6WEF2</accession>
<dbReference type="GO" id="GO:0005739">
    <property type="term" value="C:mitochondrion"/>
    <property type="evidence" value="ECO:0007669"/>
    <property type="project" value="TreeGrafter"/>
</dbReference>
<evidence type="ECO:0000259" key="1">
    <source>
        <dbReference type="Pfam" id="PF01636"/>
    </source>
</evidence>
<dbReference type="InterPro" id="IPR002575">
    <property type="entry name" value="Aminoglycoside_PTrfase"/>
</dbReference>
<dbReference type="Gene3D" id="3.30.200.20">
    <property type="entry name" value="Phosphorylase Kinase, domain 1"/>
    <property type="match status" value="1"/>
</dbReference>
<evidence type="ECO:0000313" key="3">
    <source>
        <dbReference type="Proteomes" id="UP000799437"/>
    </source>
</evidence>
<dbReference type="OrthoDB" id="10003767at2759"/>
<organism evidence="2 3">
    <name type="scientific">Pseudovirgaria hyperparasitica</name>
    <dbReference type="NCBI Taxonomy" id="470096"/>
    <lineage>
        <taxon>Eukaryota</taxon>
        <taxon>Fungi</taxon>
        <taxon>Dikarya</taxon>
        <taxon>Ascomycota</taxon>
        <taxon>Pezizomycotina</taxon>
        <taxon>Dothideomycetes</taxon>
        <taxon>Dothideomycetes incertae sedis</taxon>
        <taxon>Acrospermales</taxon>
        <taxon>Acrospermaceae</taxon>
        <taxon>Pseudovirgaria</taxon>
    </lineage>
</organism>
<reference evidence="2" key="1">
    <citation type="journal article" date="2020" name="Stud. Mycol.">
        <title>101 Dothideomycetes genomes: a test case for predicting lifestyles and emergence of pathogens.</title>
        <authorList>
            <person name="Haridas S."/>
            <person name="Albert R."/>
            <person name="Binder M."/>
            <person name="Bloem J."/>
            <person name="Labutti K."/>
            <person name="Salamov A."/>
            <person name="Andreopoulos B."/>
            <person name="Baker S."/>
            <person name="Barry K."/>
            <person name="Bills G."/>
            <person name="Bluhm B."/>
            <person name="Cannon C."/>
            <person name="Castanera R."/>
            <person name="Culley D."/>
            <person name="Daum C."/>
            <person name="Ezra D."/>
            <person name="Gonzalez J."/>
            <person name="Henrissat B."/>
            <person name="Kuo A."/>
            <person name="Liang C."/>
            <person name="Lipzen A."/>
            <person name="Lutzoni F."/>
            <person name="Magnuson J."/>
            <person name="Mondo S."/>
            <person name="Nolan M."/>
            <person name="Ohm R."/>
            <person name="Pangilinan J."/>
            <person name="Park H.-J."/>
            <person name="Ramirez L."/>
            <person name="Alfaro M."/>
            <person name="Sun H."/>
            <person name="Tritt A."/>
            <person name="Yoshinaga Y."/>
            <person name="Zwiers L.-H."/>
            <person name="Turgeon B."/>
            <person name="Goodwin S."/>
            <person name="Spatafora J."/>
            <person name="Crous P."/>
            <person name="Grigoriev I."/>
        </authorList>
    </citation>
    <scope>NUCLEOTIDE SEQUENCE</scope>
    <source>
        <strain evidence="2">CBS 121739</strain>
    </source>
</reference>
<dbReference type="Pfam" id="PF01636">
    <property type="entry name" value="APH"/>
    <property type="match status" value="1"/>
</dbReference>
<dbReference type="InterPro" id="IPR011009">
    <property type="entry name" value="Kinase-like_dom_sf"/>
</dbReference>
<keyword evidence="3" id="KW-1185">Reference proteome</keyword>
<feature type="domain" description="Aminoglycoside phosphotransferase" evidence="1">
    <location>
        <begin position="93"/>
        <end position="356"/>
    </location>
</feature>
<proteinExistence type="predicted"/>
<dbReference type="Proteomes" id="UP000799437">
    <property type="component" value="Unassembled WGS sequence"/>
</dbReference>
<evidence type="ECO:0000313" key="2">
    <source>
        <dbReference type="EMBL" id="KAF2760915.1"/>
    </source>
</evidence>
<dbReference type="AlphaFoldDB" id="A0A6A6WEF2"/>
<dbReference type="SUPFAM" id="SSF56112">
    <property type="entry name" value="Protein kinase-like (PK-like)"/>
    <property type="match status" value="1"/>
</dbReference>
<dbReference type="PANTHER" id="PTHR36091:SF2">
    <property type="entry name" value="AMINOGLYCOSIDE PHOSPHOTRANSFERASE DOMAIN-CONTAINING PROTEIN"/>
    <property type="match status" value="1"/>
</dbReference>
<gene>
    <name evidence="2" type="ORF">EJ05DRAFT_434941</name>
</gene>
<sequence>MVIRSIPIRLSRNLSRSPLPRCCRLFVSCATDIEITEKDCELFEYTSGRWIFNEHLRLAERQLSFNVKELQKAAAESVNQPFSEVRSFRKFAEGGFNRVFEICMRDGTSVLARLPYPLTLPRRLAVASEVATLDFIRSYGIPTPRVLDYCVEINPVGSEYMIMERVSGTAIGDSWFDLSEKERLKVLLQIVELEAKLFALQLPASGSIYYARDLSPNCPKIYIPNSDGQLCIGPYAGESWWFGERGDLDIDRGPHTHPSHVLEAPAKKELAWIRAYGRPRYPFDRAYRGVFDYKKQDPKEHAKSLETYIRLAPYLVPPTSELNSPILRHPDLQPHNIFVSESFDVTGLIDWQHSMVLPTFLVSGIPNSFQNYKDKESLTFIPPRLPDDIEIMDMNERDRALEQFRRRHVHFYYLGFTQRSNELHWQAIQQEPSLLKRRIFNDAGNPWEGLNLTLQMDFVRILESWDKVPAPRSDGALPACPIVLEKQEIQKLIAQDELLREADAEMEGINELLGVASDGWVSNENFEIAKGTSESCRGQAFDAVADDPVEMEMTERHWPFDDWNEDE</sequence>
<dbReference type="GeneID" id="54482733"/>
<dbReference type="EMBL" id="ML996567">
    <property type="protein sequence ID" value="KAF2760915.1"/>
    <property type="molecule type" value="Genomic_DNA"/>
</dbReference>
<dbReference type="RefSeq" id="XP_033603366.1">
    <property type="nucleotide sequence ID" value="XM_033741679.1"/>
</dbReference>
<protein>
    <recommendedName>
        <fullName evidence="1">Aminoglycoside phosphotransferase domain-containing protein</fullName>
    </recommendedName>
</protein>
<dbReference type="PANTHER" id="PTHR36091">
    <property type="entry name" value="ALTERED INHERITANCE OF MITOCHONDRIA PROTEIN 9, MITOCHONDRIAL"/>
    <property type="match status" value="1"/>
</dbReference>
<dbReference type="InterPro" id="IPR051035">
    <property type="entry name" value="Mito_inheritance_9"/>
</dbReference>
<name>A0A6A6WEF2_9PEZI</name>